<keyword evidence="2" id="KW-1185">Reference proteome</keyword>
<sequence>MSPHISTLDSVYKMNAVPVPLNGQLVTDMDVSMRNELAGLMVIDPGKDHLYGAMINKIFLSFDGARKGPHDKIPLYDSAAHRWNWAIPEHQKRAEWPSRKAKKMGRGNKMGEEDDRDDGDDDGKARERTSAEVGETTSDQAGEMKGNGDEMSHHAESRGKREQMDKKCKGATKGKGQKGGKKTPESILAAFLNAVVEALIVALGKLDKDFKPPLRYRIWSPDFSTRLINSGEFKHKPDLILLDQEVRRTTKDDGKKVMWMDTRAVGELTVEAWTPSTRIGKTVDTKAHLMMREQPWKCFCLTLLFANSQLRVHLYDYSGCVVSPPFNIHKDPAFFLHVISAISFRNPQCLGFDPTIHITLPRIIPESLTEANLPGPRHLPHPTHPRSLHCHPLVNRTLLLAGFK</sequence>
<organism evidence="1 2">
    <name type="scientific">Leucogyrophana mollusca</name>
    <dbReference type="NCBI Taxonomy" id="85980"/>
    <lineage>
        <taxon>Eukaryota</taxon>
        <taxon>Fungi</taxon>
        <taxon>Dikarya</taxon>
        <taxon>Basidiomycota</taxon>
        <taxon>Agaricomycotina</taxon>
        <taxon>Agaricomycetes</taxon>
        <taxon>Agaricomycetidae</taxon>
        <taxon>Boletales</taxon>
        <taxon>Boletales incertae sedis</taxon>
        <taxon>Leucogyrophana</taxon>
    </lineage>
</organism>
<comment type="caution">
    <text evidence="1">The sequence shown here is derived from an EMBL/GenBank/DDBJ whole genome shotgun (WGS) entry which is preliminary data.</text>
</comment>
<proteinExistence type="predicted"/>
<accession>A0ACB8AX51</accession>
<reference evidence="1" key="1">
    <citation type="journal article" date="2021" name="New Phytol.">
        <title>Evolutionary innovations through gain and loss of genes in the ectomycorrhizal Boletales.</title>
        <authorList>
            <person name="Wu G."/>
            <person name="Miyauchi S."/>
            <person name="Morin E."/>
            <person name="Kuo A."/>
            <person name="Drula E."/>
            <person name="Varga T."/>
            <person name="Kohler A."/>
            <person name="Feng B."/>
            <person name="Cao Y."/>
            <person name="Lipzen A."/>
            <person name="Daum C."/>
            <person name="Hundley H."/>
            <person name="Pangilinan J."/>
            <person name="Johnson J."/>
            <person name="Barry K."/>
            <person name="LaButti K."/>
            <person name="Ng V."/>
            <person name="Ahrendt S."/>
            <person name="Min B."/>
            <person name="Choi I.G."/>
            <person name="Park H."/>
            <person name="Plett J.M."/>
            <person name="Magnuson J."/>
            <person name="Spatafora J.W."/>
            <person name="Nagy L.G."/>
            <person name="Henrissat B."/>
            <person name="Grigoriev I.V."/>
            <person name="Yang Z.L."/>
            <person name="Xu J."/>
            <person name="Martin F.M."/>
        </authorList>
    </citation>
    <scope>NUCLEOTIDE SEQUENCE</scope>
    <source>
        <strain evidence="1">KUC20120723A-06</strain>
    </source>
</reference>
<name>A0ACB8AX51_9AGAM</name>
<dbReference type="Proteomes" id="UP000790709">
    <property type="component" value="Unassembled WGS sequence"/>
</dbReference>
<gene>
    <name evidence="1" type="ORF">BV22DRAFT_1051939</name>
</gene>
<evidence type="ECO:0000313" key="2">
    <source>
        <dbReference type="Proteomes" id="UP000790709"/>
    </source>
</evidence>
<dbReference type="EMBL" id="MU266849">
    <property type="protein sequence ID" value="KAH7918126.1"/>
    <property type="molecule type" value="Genomic_DNA"/>
</dbReference>
<evidence type="ECO:0000313" key="1">
    <source>
        <dbReference type="EMBL" id="KAH7918126.1"/>
    </source>
</evidence>
<protein>
    <submittedName>
        <fullName evidence="1">Uncharacterized protein</fullName>
    </submittedName>
</protein>